<protein>
    <submittedName>
        <fullName evidence="2">Transcriptional regulator, XRE family</fullName>
    </submittedName>
</protein>
<dbReference type="InterPro" id="IPR001387">
    <property type="entry name" value="Cro/C1-type_HTH"/>
</dbReference>
<dbReference type="InterPro" id="IPR010982">
    <property type="entry name" value="Lambda_DNA-bd_dom_sf"/>
</dbReference>
<dbReference type="InterPro" id="IPR039060">
    <property type="entry name" value="Antitox_HigA"/>
</dbReference>
<dbReference type="SMART" id="SM00530">
    <property type="entry name" value="HTH_XRE"/>
    <property type="match status" value="1"/>
</dbReference>
<dbReference type="Pfam" id="PF01381">
    <property type="entry name" value="HTH_3"/>
    <property type="match status" value="1"/>
</dbReference>
<dbReference type="PANTHER" id="PTHR40455:SF1">
    <property type="entry name" value="ANTITOXIN HIGA"/>
    <property type="match status" value="1"/>
</dbReference>
<evidence type="ECO:0000259" key="1">
    <source>
        <dbReference type="PROSITE" id="PS50943"/>
    </source>
</evidence>
<dbReference type="PANTHER" id="PTHR40455">
    <property type="entry name" value="ANTITOXIN HIGA"/>
    <property type="match status" value="1"/>
</dbReference>
<sequence length="126" mass="14248">MEIRLIKNDEDHAAALAEIAKLWNAVEGSEDDDKLDLLATLVSRYEATRWPIDSNMDPIELIQFAIDELGHTQAELAELLGSRSRASEILNRKRALSIDMIRRINEAWKLPLELLIKPYSLQPAAA</sequence>
<dbReference type="Proteomes" id="UP000199245">
    <property type="component" value="Unassembled WGS sequence"/>
</dbReference>
<gene>
    <name evidence="2" type="ORF">SAMN05216337_105425</name>
</gene>
<dbReference type="PROSITE" id="PS50943">
    <property type="entry name" value="HTH_CROC1"/>
    <property type="match status" value="1"/>
</dbReference>
<dbReference type="GO" id="GO:0001046">
    <property type="term" value="F:core promoter sequence-specific DNA binding"/>
    <property type="evidence" value="ECO:0007669"/>
    <property type="project" value="TreeGrafter"/>
</dbReference>
<reference evidence="2 3" key="1">
    <citation type="submission" date="2016-10" db="EMBL/GenBank/DDBJ databases">
        <authorList>
            <person name="de Groot N.N."/>
        </authorList>
    </citation>
    <scope>NUCLEOTIDE SEQUENCE [LARGE SCALE GENOMIC DNA]</scope>
    <source>
        <strain evidence="2 3">R5</strain>
    </source>
</reference>
<organism evidence="2 3">
    <name type="scientific">Bradyrhizobium brasilense</name>
    <dbReference type="NCBI Taxonomy" id="1419277"/>
    <lineage>
        <taxon>Bacteria</taxon>
        <taxon>Pseudomonadati</taxon>
        <taxon>Pseudomonadota</taxon>
        <taxon>Alphaproteobacteria</taxon>
        <taxon>Hyphomicrobiales</taxon>
        <taxon>Nitrobacteraceae</taxon>
        <taxon>Bradyrhizobium</taxon>
    </lineage>
</organism>
<dbReference type="GO" id="GO:0006355">
    <property type="term" value="P:regulation of DNA-templated transcription"/>
    <property type="evidence" value="ECO:0007669"/>
    <property type="project" value="InterPro"/>
</dbReference>
<evidence type="ECO:0000313" key="3">
    <source>
        <dbReference type="Proteomes" id="UP000199245"/>
    </source>
</evidence>
<dbReference type="CDD" id="cd00093">
    <property type="entry name" value="HTH_XRE"/>
    <property type="match status" value="1"/>
</dbReference>
<dbReference type="AlphaFoldDB" id="A0A1G7KSW2"/>
<proteinExistence type="predicted"/>
<name>A0A1G7KSW2_9BRAD</name>
<dbReference type="RefSeq" id="WP_092089591.1">
    <property type="nucleotide sequence ID" value="NZ_FMZW01000054.1"/>
</dbReference>
<evidence type="ECO:0000313" key="2">
    <source>
        <dbReference type="EMBL" id="SDF40348.1"/>
    </source>
</evidence>
<dbReference type="EMBL" id="FMZW01000054">
    <property type="protein sequence ID" value="SDF40348.1"/>
    <property type="molecule type" value="Genomic_DNA"/>
</dbReference>
<dbReference type="Gene3D" id="1.10.260.40">
    <property type="entry name" value="lambda repressor-like DNA-binding domains"/>
    <property type="match status" value="1"/>
</dbReference>
<dbReference type="SUPFAM" id="SSF47413">
    <property type="entry name" value="lambda repressor-like DNA-binding domains"/>
    <property type="match status" value="1"/>
</dbReference>
<feature type="domain" description="HTH cro/C1-type" evidence="1">
    <location>
        <begin position="62"/>
        <end position="115"/>
    </location>
</feature>
<accession>A0A1G7KSW2</accession>